<organism evidence="1 2">
    <name type="scientific">Rufibacter sediminis</name>
    <dbReference type="NCBI Taxonomy" id="2762756"/>
    <lineage>
        <taxon>Bacteria</taxon>
        <taxon>Pseudomonadati</taxon>
        <taxon>Bacteroidota</taxon>
        <taxon>Cytophagia</taxon>
        <taxon>Cytophagales</taxon>
        <taxon>Hymenobacteraceae</taxon>
        <taxon>Rufibacter</taxon>
    </lineage>
</organism>
<gene>
    <name evidence="1" type="ORF">H7U12_11460</name>
</gene>
<evidence type="ECO:0000313" key="1">
    <source>
        <dbReference type="EMBL" id="MBC3540299.1"/>
    </source>
</evidence>
<proteinExistence type="predicted"/>
<dbReference type="EMBL" id="JACOAF010000027">
    <property type="protein sequence ID" value="MBC3540299.1"/>
    <property type="molecule type" value="Genomic_DNA"/>
</dbReference>
<evidence type="ECO:0000313" key="2">
    <source>
        <dbReference type="Proteomes" id="UP000659698"/>
    </source>
</evidence>
<name>A0ABR6VT14_9BACT</name>
<reference evidence="1 2" key="1">
    <citation type="journal article" date="2019" name="Int. J. Syst. Evol. Microbiol.">
        <title>Rufibacter sediminis sp. nov., isolated from freshwater lake sediment.</title>
        <authorList>
            <person name="Qu J.H."/>
            <person name="Zhang L.J."/>
            <person name="Fu Y.H."/>
            <person name="Li H.F."/>
        </authorList>
    </citation>
    <scope>NUCLEOTIDE SEQUENCE [LARGE SCALE GENOMIC DNA]</scope>
    <source>
        <strain evidence="1 2">H-1</strain>
    </source>
</reference>
<sequence length="212" mass="25043">MGGVAGFTLDKNKDLVGLKEFLNEWLLKRNLDAKYGSIKSSLDSEFVTPYTDDHNKRFPLYYENTQYIEWLEGVYSKLALERSSDQGVFYWFKPYDRALEILKEEKLHLLSLDKQDLNDHAEALEFTQRYEFFPYSQYYHHSSYGKENFPHIACFTKNFRSQKFWDDYANNETGVAFGIRIIFKDAGVFGGLKPCMLRDVFYDTGYDFNFSQ</sequence>
<accession>A0ABR6VT14</accession>
<comment type="caution">
    <text evidence="1">The sequence shown here is derived from an EMBL/GenBank/DDBJ whole genome shotgun (WGS) entry which is preliminary data.</text>
</comment>
<dbReference type="Proteomes" id="UP000659698">
    <property type="component" value="Unassembled WGS sequence"/>
</dbReference>
<protein>
    <submittedName>
        <fullName evidence="1">Uncharacterized protein</fullName>
    </submittedName>
</protein>
<keyword evidence="2" id="KW-1185">Reference proteome</keyword>
<dbReference type="RefSeq" id="WP_186637731.1">
    <property type="nucleotide sequence ID" value="NZ_JACOAF010000027.1"/>
</dbReference>